<sequence>MSYIYEKEIRIFKTKTFEEIKEIEKMIFQKTTTKYQTPIHLCCQNKNINSIDIDYFLGLGIPIESKDDKNNTAFNYLCKNVHASYETFQKFFKYSIDINNLNTSGNSGLRWLCRKRSQDLELIEMFLQKGADPNICDSWGRSCLAWALWVDTSKNENENKNKNKNENNGSINKKLIKLLLKYGADPLIKDELGNNFLHRLCETEAIPYKLIKLVLDRYNQNLEKNILDQQNDEKNLPIHLLCMNPNSTAEIFKLFFASNEPVITRNKNMDLYYPVELFLMNNKKIETNEQLLCLILERINVESKVRIQENSFDEEEYILEIFILCLKYQPKINYIKLFTKNYPFLKKSLTNLSGNETKYLRLWGNLFFGQFPEMGVLEHLKRQFQLNFPTDVKFIGEIINEYFSANNNNLKSDQLMYFIRNINEIKILNTIFLQMFIQKNIDLNIIKYLINEKNVDPYVKDDSDYQCLHYLLMNGNPDFKIFNYLLKHYPDQTRSLTEYGSNALTIVITTEHKNQSNFEKIIKLLLKNGSTLESTYLQKNNLLSQYLWYQKKIDLNFVGYLKRQFNNQRNQIKNLLNRCKKHPITFEELDYLITDIDNINKQNDYQNTALHYYCKESDVDTRCLDLFLKAGADLNLANSHGNTCLMCYFGNKNFNKNSANILKWFIKNGIEIKTTNEKNYSLAHFICHSSFENQLQRIVALFNNGLDINIANYQKMKPLHVICTQMTIPFDFINFIIQNDSNINDRNVKGRTPLHLITRNILLLLFYKRKHRTRRNQQQKFSLHSDIYHFF</sequence>
<evidence type="ECO:0000256" key="2">
    <source>
        <dbReference type="ARBA" id="ARBA00023043"/>
    </source>
</evidence>
<dbReference type="PROSITE" id="PS50088">
    <property type="entry name" value="ANK_REPEAT"/>
    <property type="match status" value="1"/>
</dbReference>
<name>A0ABQ8XD22_9EUKA</name>
<comment type="caution">
    <text evidence="4">The sequence shown here is derived from an EMBL/GenBank/DDBJ whole genome shotgun (WGS) entry which is preliminary data.</text>
</comment>
<dbReference type="SUPFAM" id="SSF48403">
    <property type="entry name" value="Ankyrin repeat"/>
    <property type="match status" value="2"/>
</dbReference>
<protein>
    <submittedName>
        <fullName evidence="4">Ankyrin repeat-containing protein</fullName>
    </submittedName>
</protein>
<feature type="repeat" description="ANK" evidence="3">
    <location>
        <begin position="605"/>
        <end position="639"/>
    </location>
</feature>
<dbReference type="EMBL" id="JAOAOG010000311">
    <property type="protein sequence ID" value="KAJ6230547.1"/>
    <property type="molecule type" value="Genomic_DNA"/>
</dbReference>
<keyword evidence="1" id="KW-0677">Repeat</keyword>
<organism evidence="4 5">
    <name type="scientific">Anaeramoeba flamelloides</name>
    <dbReference type="NCBI Taxonomy" id="1746091"/>
    <lineage>
        <taxon>Eukaryota</taxon>
        <taxon>Metamonada</taxon>
        <taxon>Anaeramoebidae</taxon>
        <taxon>Anaeramoeba</taxon>
    </lineage>
</organism>
<keyword evidence="5" id="KW-1185">Reference proteome</keyword>
<dbReference type="PANTHER" id="PTHR24198:SF165">
    <property type="entry name" value="ANKYRIN REPEAT-CONTAINING PROTEIN-RELATED"/>
    <property type="match status" value="1"/>
</dbReference>
<dbReference type="InterPro" id="IPR036770">
    <property type="entry name" value="Ankyrin_rpt-contain_sf"/>
</dbReference>
<dbReference type="InterPro" id="IPR002110">
    <property type="entry name" value="Ankyrin_rpt"/>
</dbReference>
<dbReference type="Pfam" id="PF00023">
    <property type="entry name" value="Ank"/>
    <property type="match status" value="1"/>
</dbReference>
<evidence type="ECO:0000313" key="5">
    <source>
        <dbReference type="Proteomes" id="UP001150062"/>
    </source>
</evidence>
<keyword evidence="2 3" id="KW-0040">ANK repeat</keyword>
<evidence type="ECO:0000256" key="3">
    <source>
        <dbReference type="PROSITE-ProRule" id="PRU00023"/>
    </source>
</evidence>
<evidence type="ECO:0000313" key="4">
    <source>
        <dbReference type="EMBL" id="KAJ6230547.1"/>
    </source>
</evidence>
<dbReference type="Gene3D" id="1.25.40.20">
    <property type="entry name" value="Ankyrin repeat-containing domain"/>
    <property type="match status" value="4"/>
</dbReference>
<dbReference type="SMART" id="SM00248">
    <property type="entry name" value="ANK"/>
    <property type="match status" value="13"/>
</dbReference>
<dbReference type="PANTHER" id="PTHR24198">
    <property type="entry name" value="ANKYRIN REPEAT AND PROTEIN KINASE DOMAIN-CONTAINING PROTEIN"/>
    <property type="match status" value="1"/>
</dbReference>
<dbReference type="Proteomes" id="UP001150062">
    <property type="component" value="Unassembled WGS sequence"/>
</dbReference>
<gene>
    <name evidence="4" type="ORF">M0813_06776</name>
</gene>
<reference evidence="4" key="1">
    <citation type="submission" date="2022-08" db="EMBL/GenBank/DDBJ databases">
        <title>Novel sulfate-reducing endosymbionts in the free-living metamonad Anaeramoeba.</title>
        <authorList>
            <person name="Jerlstrom-Hultqvist J."/>
            <person name="Cepicka I."/>
            <person name="Gallot-Lavallee L."/>
            <person name="Salas-Leiva D."/>
            <person name="Curtis B.A."/>
            <person name="Zahonova K."/>
            <person name="Pipaliya S."/>
            <person name="Dacks J."/>
            <person name="Roger A.J."/>
        </authorList>
    </citation>
    <scope>NUCLEOTIDE SEQUENCE</scope>
    <source>
        <strain evidence="4">Schooner1</strain>
    </source>
</reference>
<evidence type="ECO:0000256" key="1">
    <source>
        <dbReference type="ARBA" id="ARBA00022737"/>
    </source>
</evidence>
<accession>A0ABQ8XD22</accession>
<proteinExistence type="predicted"/>